<evidence type="ECO:0000256" key="3">
    <source>
        <dbReference type="ARBA" id="ARBA00012972"/>
    </source>
</evidence>
<gene>
    <name evidence="6" type="ORF">JYK02_24360</name>
</gene>
<dbReference type="InterPro" id="IPR041657">
    <property type="entry name" value="HTH_17"/>
</dbReference>
<dbReference type="PANTHER" id="PTHR11739">
    <property type="entry name" value="CITRATE SYNTHASE"/>
    <property type="match status" value="1"/>
</dbReference>
<dbReference type="InterPro" id="IPR036969">
    <property type="entry name" value="Citrate_synthase_sf"/>
</dbReference>
<proteinExistence type="inferred from homology"/>
<dbReference type="Pfam" id="PF12728">
    <property type="entry name" value="HTH_17"/>
    <property type="match status" value="1"/>
</dbReference>
<evidence type="ECO:0000313" key="6">
    <source>
        <dbReference type="EMBL" id="MBN8230652.1"/>
    </source>
</evidence>
<dbReference type="Proteomes" id="UP000664052">
    <property type="component" value="Unassembled WGS sequence"/>
</dbReference>
<comment type="pathway">
    <text evidence="1">Carbohydrate metabolism; tricarboxylic acid cycle; isocitrate from oxaloacetate: step 1/2.</text>
</comment>
<evidence type="ECO:0000313" key="7">
    <source>
        <dbReference type="Proteomes" id="UP000664052"/>
    </source>
</evidence>
<dbReference type="CDD" id="cd06102">
    <property type="entry name" value="citrate_synt_like_2"/>
    <property type="match status" value="1"/>
</dbReference>
<dbReference type="SUPFAM" id="SSF48256">
    <property type="entry name" value="Citrate synthase"/>
    <property type="match status" value="1"/>
</dbReference>
<comment type="similarity">
    <text evidence="2">Belongs to the citrate synthase family.</text>
</comment>
<organism evidence="6 7">
    <name type="scientific">Corallococcus macrosporus</name>
    <dbReference type="NCBI Taxonomy" id="35"/>
    <lineage>
        <taxon>Bacteria</taxon>
        <taxon>Pseudomonadati</taxon>
        <taxon>Myxococcota</taxon>
        <taxon>Myxococcia</taxon>
        <taxon>Myxococcales</taxon>
        <taxon>Cystobacterineae</taxon>
        <taxon>Myxococcaceae</taxon>
        <taxon>Corallococcus</taxon>
    </lineage>
</organism>
<protein>
    <recommendedName>
        <fullName evidence="3">citrate synthase (unknown stereospecificity)</fullName>
        <ecNumber evidence="3">2.3.3.16</ecNumber>
    </recommendedName>
</protein>
<dbReference type="Gene3D" id="1.10.580.10">
    <property type="entry name" value="Citrate Synthase, domain 1"/>
    <property type="match status" value="1"/>
</dbReference>
<accession>A0ABS3DH31</accession>
<dbReference type="EC" id="2.3.3.16" evidence="3"/>
<evidence type="ECO:0000259" key="5">
    <source>
        <dbReference type="Pfam" id="PF12728"/>
    </source>
</evidence>
<evidence type="ECO:0000256" key="1">
    <source>
        <dbReference type="ARBA" id="ARBA00004751"/>
    </source>
</evidence>
<name>A0ABS3DH31_9BACT</name>
<sequence>MVRRAGGRSQSRFDHPVEEELLRADEAATLLGVKRSTLYTYVSRGLVRCVPEKGTKENRYLRSDVERLKTRHDARAGHAAVASGALRWGEPVIDSSVSRISEAGLEYRGRDAVELATRGHRFEDVAELLWTGKLPLEPTPWPASETPLKGAPLSPASLAAMLPRDTPPLSALAALVPLLAAGDAGRFSAPPEQDMARARRLIRYLGAWVCVAQAPGRVSRALKEPTMAASLATAWDAKPKRTESLINLALVLCADHELNTSTFAARVTASSGADLYACMSAALAAISGHRHGGACDRVEALIAEVGRPERAAQVIHGRLRRGEAVTGFGHRLYAKGDPRVPPLIDAALSVKPESPKVRVARAVMDTMRDAGHPPPSLDWGLVMLADALGLPSGAAIVLFSLGRTAGWVAHVLEQREQGHLLRPRARYVEPPPR</sequence>
<evidence type="ECO:0000256" key="4">
    <source>
        <dbReference type="ARBA" id="ARBA00022679"/>
    </source>
</evidence>
<dbReference type="InterPro" id="IPR016142">
    <property type="entry name" value="Citrate_synth-like_lrg_a-sub"/>
</dbReference>
<comment type="caution">
    <text evidence="6">The sequence shown here is derived from an EMBL/GenBank/DDBJ whole genome shotgun (WGS) entry which is preliminary data.</text>
</comment>
<keyword evidence="4" id="KW-0808">Transferase</keyword>
<evidence type="ECO:0000256" key="2">
    <source>
        <dbReference type="ARBA" id="ARBA00010566"/>
    </source>
</evidence>
<dbReference type="Pfam" id="PF00285">
    <property type="entry name" value="Citrate_synt"/>
    <property type="match status" value="1"/>
</dbReference>
<keyword evidence="7" id="KW-1185">Reference proteome</keyword>
<dbReference type="InterPro" id="IPR002020">
    <property type="entry name" value="Citrate_synthase"/>
</dbReference>
<dbReference type="PRINTS" id="PR00143">
    <property type="entry name" value="CITRTSNTHASE"/>
</dbReference>
<reference evidence="6 7" key="1">
    <citation type="submission" date="2021-02" db="EMBL/GenBank/DDBJ databases">
        <title>De Novo genome assembly of isolated myxobacteria.</title>
        <authorList>
            <person name="Stevens D.C."/>
        </authorList>
    </citation>
    <scope>NUCLEOTIDE SEQUENCE [LARGE SCALE GENOMIC DNA]</scope>
    <source>
        <strain evidence="6 7">ATCC 29039</strain>
    </source>
</reference>
<dbReference type="EMBL" id="JAFIMU010000007">
    <property type="protein sequence ID" value="MBN8230652.1"/>
    <property type="molecule type" value="Genomic_DNA"/>
</dbReference>
<dbReference type="Gene3D" id="1.10.230.10">
    <property type="entry name" value="Cytochrome P450-Terp, domain 2"/>
    <property type="match status" value="1"/>
</dbReference>
<feature type="domain" description="Helix-turn-helix" evidence="5">
    <location>
        <begin position="21"/>
        <end position="71"/>
    </location>
</feature>
<dbReference type="InterPro" id="IPR016143">
    <property type="entry name" value="Citrate_synth-like_sm_a-sub"/>
</dbReference>
<dbReference type="RefSeq" id="WP_207054411.1">
    <property type="nucleotide sequence ID" value="NZ_JAFIMU010000007.1"/>
</dbReference>
<dbReference type="PANTHER" id="PTHR11739:SF4">
    <property type="entry name" value="CITRATE SYNTHASE, PEROXISOMAL"/>
    <property type="match status" value="1"/>
</dbReference>